<comment type="caution">
    <text evidence="11">The sequence shown here is derived from an EMBL/GenBank/DDBJ whole genome shotgun (WGS) entry which is preliminary data.</text>
</comment>
<dbReference type="CDD" id="cd18787">
    <property type="entry name" value="SF2_C_DEAD"/>
    <property type="match status" value="1"/>
</dbReference>
<evidence type="ECO:0000256" key="5">
    <source>
        <dbReference type="PROSITE-ProRule" id="PRU00552"/>
    </source>
</evidence>
<dbReference type="GO" id="GO:0003676">
    <property type="term" value="F:nucleic acid binding"/>
    <property type="evidence" value="ECO:0007669"/>
    <property type="project" value="InterPro"/>
</dbReference>
<dbReference type="Pfam" id="PF00270">
    <property type="entry name" value="DEAD"/>
    <property type="match status" value="1"/>
</dbReference>
<proteinExistence type="predicted"/>
<feature type="domain" description="DEAD-box RNA helicase Q" evidence="10">
    <location>
        <begin position="971"/>
        <end position="999"/>
    </location>
</feature>
<accession>A0A2P6NBK6</accession>
<dbReference type="GO" id="GO:0016787">
    <property type="term" value="F:hydrolase activity"/>
    <property type="evidence" value="ECO:0007669"/>
    <property type="project" value="UniProtKB-KW"/>
</dbReference>
<evidence type="ECO:0000256" key="1">
    <source>
        <dbReference type="ARBA" id="ARBA00022741"/>
    </source>
</evidence>
<dbReference type="PROSITE" id="PS51192">
    <property type="entry name" value="HELICASE_ATP_BIND_1"/>
    <property type="match status" value="1"/>
</dbReference>
<organism evidence="11 12">
    <name type="scientific">Planoprotostelium fungivorum</name>
    <dbReference type="NCBI Taxonomy" id="1890364"/>
    <lineage>
        <taxon>Eukaryota</taxon>
        <taxon>Amoebozoa</taxon>
        <taxon>Evosea</taxon>
        <taxon>Variosea</taxon>
        <taxon>Cavosteliida</taxon>
        <taxon>Cavosteliaceae</taxon>
        <taxon>Planoprotostelium</taxon>
    </lineage>
</organism>
<dbReference type="SMART" id="SM00490">
    <property type="entry name" value="HELICc"/>
    <property type="match status" value="1"/>
</dbReference>
<feature type="region of interest" description="Disordered" evidence="7">
    <location>
        <begin position="46"/>
        <end position="72"/>
    </location>
</feature>
<dbReference type="InterPro" id="IPR027417">
    <property type="entry name" value="P-loop_NTPase"/>
</dbReference>
<dbReference type="InterPro" id="IPR001650">
    <property type="entry name" value="Helicase_C-like"/>
</dbReference>
<dbReference type="PROSITE" id="PS51195">
    <property type="entry name" value="Q_MOTIF"/>
    <property type="match status" value="1"/>
</dbReference>
<keyword evidence="2" id="KW-0378">Hydrolase</keyword>
<evidence type="ECO:0000256" key="3">
    <source>
        <dbReference type="ARBA" id="ARBA00022806"/>
    </source>
</evidence>
<keyword evidence="6" id="KW-0175">Coiled coil</keyword>
<feature type="short sequence motif" description="Q motif" evidence="5">
    <location>
        <begin position="971"/>
        <end position="999"/>
    </location>
</feature>
<dbReference type="PROSITE" id="PS51194">
    <property type="entry name" value="HELICASE_CTER"/>
    <property type="match status" value="1"/>
</dbReference>
<keyword evidence="4" id="KW-0067">ATP-binding</keyword>
<dbReference type="InParanoid" id="A0A2P6NBK6"/>
<dbReference type="PANTHER" id="PTHR47959:SF24">
    <property type="entry name" value="ATP-DEPENDENT RNA HELICASE"/>
    <property type="match status" value="1"/>
</dbReference>
<evidence type="ECO:0000259" key="8">
    <source>
        <dbReference type="PROSITE" id="PS51192"/>
    </source>
</evidence>
<dbReference type="Gene3D" id="3.40.50.300">
    <property type="entry name" value="P-loop containing nucleotide triphosphate hydrolases"/>
    <property type="match status" value="2"/>
</dbReference>
<feature type="coiled-coil region" evidence="6">
    <location>
        <begin position="700"/>
        <end position="752"/>
    </location>
</feature>
<evidence type="ECO:0000256" key="6">
    <source>
        <dbReference type="SAM" id="Coils"/>
    </source>
</evidence>
<dbReference type="SMART" id="SM00487">
    <property type="entry name" value="DEXDc"/>
    <property type="match status" value="1"/>
</dbReference>
<feature type="compositionally biased region" description="Basic and acidic residues" evidence="7">
    <location>
        <begin position="272"/>
        <end position="289"/>
    </location>
</feature>
<dbReference type="STRING" id="1890364.A0A2P6NBK6"/>
<keyword evidence="3 11" id="KW-0347">Helicase</keyword>
<dbReference type="InterPro" id="IPR011545">
    <property type="entry name" value="DEAD/DEAH_box_helicase_dom"/>
</dbReference>
<keyword evidence="12" id="KW-1185">Reference proteome</keyword>
<dbReference type="GO" id="GO:0005524">
    <property type="term" value="F:ATP binding"/>
    <property type="evidence" value="ECO:0007669"/>
    <property type="project" value="UniProtKB-KW"/>
</dbReference>
<evidence type="ECO:0000256" key="4">
    <source>
        <dbReference type="ARBA" id="ARBA00022840"/>
    </source>
</evidence>
<feature type="domain" description="Helicase ATP-binding" evidence="8">
    <location>
        <begin position="1001"/>
        <end position="1169"/>
    </location>
</feature>
<evidence type="ECO:0000256" key="2">
    <source>
        <dbReference type="ARBA" id="ARBA00022801"/>
    </source>
</evidence>
<feature type="coiled-coil region" evidence="6">
    <location>
        <begin position="342"/>
        <end position="428"/>
    </location>
</feature>
<feature type="domain" description="Helicase C-terminal" evidence="9">
    <location>
        <begin position="1238"/>
        <end position="1390"/>
    </location>
</feature>
<dbReference type="InterPro" id="IPR014001">
    <property type="entry name" value="Helicase_ATP-bd"/>
</dbReference>
<name>A0A2P6NBK6_9EUKA</name>
<feature type="compositionally biased region" description="Polar residues" evidence="7">
    <location>
        <begin position="46"/>
        <end position="59"/>
    </location>
</feature>
<dbReference type="Proteomes" id="UP000241769">
    <property type="component" value="Unassembled WGS sequence"/>
</dbReference>
<feature type="coiled-coil region" evidence="6">
    <location>
        <begin position="479"/>
        <end position="669"/>
    </location>
</feature>
<dbReference type="InterPro" id="IPR014014">
    <property type="entry name" value="RNA_helicase_DEAD_Q_motif"/>
</dbReference>
<reference evidence="11 12" key="1">
    <citation type="journal article" date="2018" name="Genome Biol. Evol.">
        <title>Multiple Roots of Fruiting Body Formation in Amoebozoa.</title>
        <authorList>
            <person name="Hillmann F."/>
            <person name="Forbes G."/>
            <person name="Novohradska S."/>
            <person name="Ferling I."/>
            <person name="Riege K."/>
            <person name="Groth M."/>
            <person name="Westermann M."/>
            <person name="Marz M."/>
            <person name="Spaller T."/>
            <person name="Winckler T."/>
            <person name="Schaap P."/>
            <person name="Glockner G."/>
        </authorList>
    </citation>
    <scope>NUCLEOTIDE SEQUENCE [LARGE SCALE GENOMIC DNA]</scope>
    <source>
        <strain evidence="11 12">Jena</strain>
    </source>
</reference>
<sequence>MQFSADLRLLNGTSAMSGRRAANNGSSRVDVDKVLSEMKVLRSKLSTISPMKSSTGSNRSVHHDTPSISRSPKVDPVELLQRSDLNQSDILTGHMSREFSDGKRKLEGEVSEVIAQQRMKSNIEKGYDEVATELRRLLAEKEMQIRKFEAETEENNQLSRRERAAFKRQQQGLEAERDLLQGEIDRQTKDITRLEGTIRHLTSENTLNQSQRWRNEKEAEMSKTRHELDHVLNRTEENNSVIQDLTTTLQKERKKYEEEVQRADALSGLQAESKKKLEDTEKSHQDLKKETERLTEIVEEQQKQIEQLSTILSVKDSEVSSTTLDLSETVKAQQGLHYQEQFNKSMNKMREMDEHMQAVEEERRLISQACENADETVERLQRQLDALKQEHKDYRRAEATIEKLNESLQSKEDKIASLQAALQTKETAIELNKKVSDGRLEEVLQRIENERRNHLDALFVMGQDNSRLEQAFHRVSGELGRQEEENEVLRKRLAEKEEKTKEGNRARKEAEALKIALKEMEDRMLRESQLREEEDAQTQQLKQDMQMLISEMEEMQRDKMEMTAQEQSLRSEVEELRAENNRLDKKIQDQERASEDIRNGLSIEISRREREVVGKDDELRKRIREHEEELSRRQKEYNMREAEHREELKKITQEMADEIRKREKELREELFRREHDMKEDLVKRLGQKDKDSQEIIRSRERDLTEQIKHAERLLEEERHDMKRKDRDMQERMNQLEREHEKTKQEALIREEDMAKEFQTAAAELAAELSRSSETIEARDLRNREELSRMEESNRQMRARVQDLEGALEQLERDSKEEILVQEQEIALLEREILRLQEMVANSKRDIHATKQPPKTRPASVKTNPLESEQAHLENITSKLISQLGELQKIREVQSQPQKTPTGGVTQPQVRWMTGAHRKTTSALHPETEEKKVERTKKENLMLRAQVYSLMTEKQEKDPRVTSVSHWHKTKKSWEELGLAPWLAKTCRDLGMPKPTPIQELTIPSAHKGDLIGAAPTGSGKTAAFALPIIQTLSQDPYGIYALILAPTRELALQITTSLKALSGPLQLKVATIIGGDGESVSLERKPHIVVATPGRMLKHMEDGLVQMKRLRYLILDEADCMLNGDKMTNTIYEIIKTLPTKRQTFFYSATMKVSEKVLEQIGAPSPERFHVGSDMGTVTTLDQKYLFLSNDVKDCYIVYLVRLQQVLDAEANGEEGNMEEMMKPKKATKPLKKHKKDDFKEMMLTKREREKKQKVFTTIIIFCGSVQDTEKVYHMLDTLGVPSVRLHSRMEPTSRKSAMKQFRGGEARVLVASDIAARGLDIPSVGLVINYTMPSRVDTYIHRVGRTARAGRKGRAVTIINTRDVKQLQQVEETLKIKMEELKLNEEEVLRHMPETAKAKALSEEKIVKKNEELEAEFKGAGLKRKLIHVEDADDE</sequence>
<dbReference type="Pfam" id="PF00271">
    <property type="entry name" value="Helicase_C"/>
    <property type="match status" value="1"/>
</dbReference>
<evidence type="ECO:0000313" key="11">
    <source>
        <dbReference type="EMBL" id="PRP81344.1"/>
    </source>
</evidence>
<gene>
    <name evidence="11" type="ORF">PROFUN_04579</name>
</gene>
<protein>
    <submittedName>
        <fullName evidence="11">Putative DEAD/DEAH box RNA helicase</fullName>
    </submittedName>
</protein>
<dbReference type="EMBL" id="MDYQ01000128">
    <property type="protein sequence ID" value="PRP81344.1"/>
    <property type="molecule type" value="Genomic_DNA"/>
</dbReference>
<dbReference type="SUPFAM" id="SSF52540">
    <property type="entry name" value="P-loop containing nucleoside triphosphate hydrolases"/>
    <property type="match status" value="1"/>
</dbReference>
<dbReference type="PANTHER" id="PTHR47959">
    <property type="entry name" value="ATP-DEPENDENT RNA HELICASE RHLE-RELATED"/>
    <property type="match status" value="1"/>
</dbReference>
<evidence type="ECO:0000256" key="7">
    <source>
        <dbReference type="SAM" id="MobiDB-lite"/>
    </source>
</evidence>
<dbReference type="GO" id="GO:0003724">
    <property type="term" value="F:RNA helicase activity"/>
    <property type="evidence" value="ECO:0007669"/>
    <property type="project" value="InterPro"/>
</dbReference>
<evidence type="ECO:0000259" key="10">
    <source>
        <dbReference type="PROSITE" id="PS51195"/>
    </source>
</evidence>
<feature type="region of interest" description="Disordered" evidence="7">
    <location>
        <begin position="260"/>
        <end position="289"/>
    </location>
</feature>
<evidence type="ECO:0000313" key="12">
    <source>
        <dbReference type="Proteomes" id="UP000241769"/>
    </source>
</evidence>
<evidence type="ECO:0000259" key="9">
    <source>
        <dbReference type="PROSITE" id="PS51194"/>
    </source>
</evidence>
<dbReference type="GO" id="GO:0005829">
    <property type="term" value="C:cytosol"/>
    <property type="evidence" value="ECO:0007669"/>
    <property type="project" value="TreeGrafter"/>
</dbReference>
<feature type="region of interest" description="Disordered" evidence="7">
    <location>
        <begin position="843"/>
        <end position="862"/>
    </location>
</feature>
<keyword evidence="1" id="KW-0547">Nucleotide-binding</keyword>
<dbReference type="InterPro" id="IPR050079">
    <property type="entry name" value="DEAD_box_RNA_helicase"/>
</dbReference>